<evidence type="ECO:0000313" key="1">
    <source>
        <dbReference type="EMBL" id="SUZ82651.1"/>
    </source>
</evidence>
<organism evidence="1">
    <name type="scientific">marine metagenome</name>
    <dbReference type="NCBI Taxonomy" id="408172"/>
    <lineage>
        <taxon>unclassified sequences</taxon>
        <taxon>metagenomes</taxon>
        <taxon>ecological metagenomes</taxon>
    </lineage>
</organism>
<dbReference type="AlphaFoldDB" id="A0A381QTG0"/>
<dbReference type="EMBL" id="UINC01001516">
    <property type="protein sequence ID" value="SUZ82651.1"/>
    <property type="molecule type" value="Genomic_DNA"/>
</dbReference>
<reference evidence="1" key="1">
    <citation type="submission" date="2018-05" db="EMBL/GenBank/DDBJ databases">
        <authorList>
            <person name="Lanie J.A."/>
            <person name="Ng W.-L."/>
            <person name="Kazmierczak K.M."/>
            <person name="Andrzejewski T.M."/>
            <person name="Davidsen T.M."/>
            <person name="Wayne K.J."/>
            <person name="Tettelin H."/>
            <person name="Glass J.I."/>
            <person name="Rusch D."/>
            <person name="Podicherti R."/>
            <person name="Tsui H.-C.T."/>
            <person name="Winkler M.E."/>
        </authorList>
    </citation>
    <scope>NUCLEOTIDE SEQUENCE</scope>
</reference>
<name>A0A381QTG0_9ZZZZ</name>
<protein>
    <submittedName>
        <fullName evidence="1">Uncharacterized protein</fullName>
    </submittedName>
</protein>
<accession>A0A381QTG0</accession>
<gene>
    <name evidence="1" type="ORF">METZ01_LOCUS35505</name>
</gene>
<sequence>MLDKVNTALSKLKKQEQISCLNVPIVLIYAKKQINSEVKQMEDEFSVKQKKGDPDESTQTVVLQPLILKQTSHNTKGTQARPYEFGAETYDVYSNLKNPFMVGILAADADRIQLDPINTQNLFQQIEKDSTYTLEYPLNISAHRKRKLSSTQELSSTGGNKTATVGEEKLKIASMEYLPREKLKEDKRKLEVYIQSFFSHFLKRLGEEPGGLPVIINELVPFFVEHQIRIRFYEAFRQIHAVEDLITTLEKISSDNELENFELFCSAIFVFYCSQSNG</sequence>
<proteinExistence type="predicted"/>